<reference evidence="4" key="1">
    <citation type="submission" date="2024-07" db="EMBL/GenBank/DDBJ databases">
        <title>Two chromosome-level genome assemblies of Korean endemic species Abeliophyllum distichum and Forsythia ovata (Oleaceae).</title>
        <authorList>
            <person name="Jang H."/>
        </authorList>
    </citation>
    <scope>NUCLEOTIDE SEQUENCE [LARGE SCALE GENOMIC DNA]</scope>
</reference>
<comment type="caution">
    <text evidence="3">The sequence shown here is derived from an EMBL/GenBank/DDBJ whole genome shotgun (WGS) entry which is preliminary data.</text>
</comment>
<protein>
    <submittedName>
        <fullName evidence="3">Uncharacterized protein</fullName>
    </submittedName>
</protein>
<evidence type="ECO:0000256" key="2">
    <source>
        <dbReference type="SAM" id="SignalP"/>
    </source>
</evidence>
<proteinExistence type="predicted"/>
<evidence type="ECO:0000313" key="3">
    <source>
        <dbReference type="EMBL" id="KAL2480841.1"/>
    </source>
</evidence>
<evidence type="ECO:0000313" key="4">
    <source>
        <dbReference type="Proteomes" id="UP001604336"/>
    </source>
</evidence>
<keyword evidence="2" id="KW-0732">Signal</keyword>
<dbReference type="AlphaFoldDB" id="A0ABD1QY77"/>
<name>A0ABD1QY77_9LAMI</name>
<gene>
    <name evidence="3" type="ORF">Adt_33807</name>
</gene>
<dbReference type="EMBL" id="JBFOLK010000010">
    <property type="protein sequence ID" value="KAL2480841.1"/>
    <property type="molecule type" value="Genomic_DNA"/>
</dbReference>
<dbReference type="Proteomes" id="UP001604336">
    <property type="component" value="Unassembled WGS sequence"/>
</dbReference>
<sequence length="228" mass="26005">MRLPLHLLFRRILRAYGLISTKVVPNEWSQMVGACICGFDTPSAWKCLCMCSRQFTSRGSCRRKKRVVDDPEPDLDVPSFYGIATVKGRRRRCLIYIPGGPADPELRIHFEQTSLFGRAWFDGFQRYFSACFPLAFVQLLTCVFGTAGMDQGRRLRPTLSRLMKQRPRVLVPGSMKDISQRKVIEDLSRKENRAEVAALDVVEVEDSCAPESGTSVSRPFSPRRRRLN</sequence>
<feature type="region of interest" description="Disordered" evidence="1">
    <location>
        <begin position="207"/>
        <end position="228"/>
    </location>
</feature>
<keyword evidence="4" id="KW-1185">Reference proteome</keyword>
<feature type="chain" id="PRO_5044745651" evidence="2">
    <location>
        <begin position="18"/>
        <end position="228"/>
    </location>
</feature>
<evidence type="ECO:0000256" key="1">
    <source>
        <dbReference type="SAM" id="MobiDB-lite"/>
    </source>
</evidence>
<organism evidence="3 4">
    <name type="scientific">Abeliophyllum distichum</name>
    <dbReference type="NCBI Taxonomy" id="126358"/>
    <lineage>
        <taxon>Eukaryota</taxon>
        <taxon>Viridiplantae</taxon>
        <taxon>Streptophyta</taxon>
        <taxon>Embryophyta</taxon>
        <taxon>Tracheophyta</taxon>
        <taxon>Spermatophyta</taxon>
        <taxon>Magnoliopsida</taxon>
        <taxon>eudicotyledons</taxon>
        <taxon>Gunneridae</taxon>
        <taxon>Pentapetalae</taxon>
        <taxon>asterids</taxon>
        <taxon>lamiids</taxon>
        <taxon>Lamiales</taxon>
        <taxon>Oleaceae</taxon>
        <taxon>Forsythieae</taxon>
        <taxon>Abeliophyllum</taxon>
    </lineage>
</organism>
<accession>A0ABD1QY77</accession>
<feature type="signal peptide" evidence="2">
    <location>
        <begin position="1"/>
        <end position="17"/>
    </location>
</feature>